<dbReference type="GO" id="GO:0020037">
    <property type="term" value="F:heme binding"/>
    <property type="evidence" value="ECO:0007669"/>
    <property type="project" value="InterPro"/>
</dbReference>
<evidence type="ECO:0000256" key="15">
    <source>
        <dbReference type="ARBA" id="ARBA00022967"/>
    </source>
</evidence>
<keyword evidence="12 22" id="KW-0812">Transmembrane</keyword>
<dbReference type="GO" id="GO:0005743">
    <property type="term" value="C:mitochondrial inner membrane"/>
    <property type="evidence" value="ECO:0007669"/>
    <property type="project" value="UniProtKB-SubCell"/>
</dbReference>
<evidence type="ECO:0000256" key="1">
    <source>
        <dbReference type="ARBA" id="ARBA00001935"/>
    </source>
</evidence>
<proteinExistence type="inferred from homology"/>
<dbReference type="PROSITE" id="PS50855">
    <property type="entry name" value="COX1"/>
    <property type="match status" value="1"/>
</dbReference>
<feature type="transmembrane region" description="Helical" evidence="23">
    <location>
        <begin position="181"/>
        <end position="208"/>
    </location>
</feature>
<evidence type="ECO:0000256" key="5">
    <source>
        <dbReference type="ARBA" id="ARBA00009578"/>
    </source>
</evidence>
<keyword evidence="16 22" id="KW-0249">Electron transport</keyword>
<dbReference type="InterPro" id="IPR000883">
    <property type="entry name" value="Cyt_C_Oxase_1"/>
</dbReference>
<evidence type="ECO:0000256" key="14">
    <source>
        <dbReference type="ARBA" id="ARBA00022842"/>
    </source>
</evidence>
<evidence type="ECO:0000256" key="13">
    <source>
        <dbReference type="ARBA" id="ARBA00022723"/>
    </source>
</evidence>
<comment type="catalytic activity">
    <reaction evidence="21">
        <text>4 Fe(II)-[cytochrome c] + O2 + 8 H(+)(in) = 4 Fe(III)-[cytochrome c] + 2 H2O + 4 H(+)(out)</text>
        <dbReference type="Rhea" id="RHEA:11436"/>
        <dbReference type="Rhea" id="RHEA-COMP:10350"/>
        <dbReference type="Rhea" id="RHEA-COMP:14399"/>
        <dbReference type="ChEBI" id="CHEBI:15377"/>
        <dbReference type="ChEBI" id="CHEBI:15378"/>
        <dbReference type="ChEBI" id="CHEBI:15379"/>
        <dbReference type="ChEBI" id="CHEBI:29033"/>
        <dbReference type="ChEBI" id="CHEBI:29034"/>
        <dbReference type="EC" id="7.1.1.9"/>
    </reaction>
    <physiologicalReaction direction="left-to-right" evidence="21">
        <dbReference type="Rhea" id="RHEA:11437"/>
    </physiologicalReaction>
</comment>
<feature type="transmembrane region" description="Helical" evidence="23">
    <location>
        <begin position="146"/>
        <end position="169"/>
    </location>
</feature>
<dbReference type="PANTHER" id="PTHR10422">
    <property type="entry name" value="CYTOCHROME C OXIDASE SUBUNIT 1"/>
    <property type="match status" value="1"/>
</dbReference>
<evidence type="ECO:0000256" key="21">
    <source>
        <dbReference type="ARBA" id="ARBA00049512"/>
    </source>
</evidence>
<evidence type="ECO:0000256" key="6">
    <source>
        <dbReference type="ARBA" id="ARBA00011164"/>
    </source>
</evidence>
<feature type="transmembrane region" description="Helical" evidence="23">
    <location>
        <begin position="268"/>
        <end position="289"/>
    </location>
</feature>
<keyword evidence="10 22" id="KW-0349">Heme</keyword>
<dbReference type="EC" id="7.1.1.9" evidence="7 22"/>
<evidence type="ECO:0000256" key="3">
    <source>
        <dbReference type="ARBA" id="ARBA00004141"/>
    </source>
</evidence>
<dbReference type="Pfam" id="PF00115">
    <property type="entry name" value="COX1"/>
    <property type="match status" value="1"/>
</dbReference>
<geneLocation type="mitochondrion" evidence="25"/>
<evidence type="ECO:0000256" key="19">
    <source>
        <dbReference type="ARBA" id="ARBA00023008"/>
    </source>
</evidence>
<evidence type="ECO:0000256" key="23">
    <source>
        <dbReference type="SAM" id="Phobius"/>
    </source>
</evidence>
<feature type="domain" description="Cytochrome oxidase subunit I profile" evidence="24">
    <location>
        <begin position="1"/>
        <end position="509"/>
    </location>
</feature>
<dbReference type="AlphaFoldDB" id="A0A516IM57"/>
<gene>
    <name evidence="25" type="primary">cox1</name>
</gene>
<dbReference type="SUPFAM" id="SSF81442">
    <property type="entry name" value="Cytochrome c oxidase subunit I-like"/>
    <property type="match status" value="1"/>
</dbReference>
<comment type="cofactor">
    <cofactor evidence="1">
        <name>Cu cation</name>
        <dbReference type="ChEBI" id="CHEBI:23378"/>
    </cofactor>
</comment>
<dbReference type="FunFam" id="1.20.210.10:FF:000001">
    <property type="entry name" value="Cytochrome c oxidase subunit 1"/>
    <property type="match status" value="1"/>
</dbReference>
<evidence type="ECO:0000259" key="24">
    <source>
        <dbReference type="PROSITE" id="PS50855"/>
    </source>
</evidence>
<dbReference type="PRINTS" id="PR01165">
    <property type="entry name" value="CYCOXIDASEI"/>
</dbReference>
<keyword evidence="22" id="KW-0999">Mitochondrion inner membrane</keyword>
<reference evidence="25" key="1">
    <citation type="journal article" date="2019" name="BMC Genomics">
        <title>Arm-less mitochondrial tRNAs conserved for over 30 millions of years in spiders.</title>
        <authorList>
            <person name="Pons J."/>
            <person name="Bover P."/>
            <person name="Bidegaray-Batista L."/>
            <person name="Arnedo M."/>
        </authorList>
    </citation>
    <scope>NUCLEOTIDE SEQUENCE</scope>
    <source>
        <strain evidence="25">L105</strain>
    </source>
</reference>
<comment type="pathway">
    <text evidence="4 22">Energy metabolism; oxidative phosphorylation.</text>
</comment>
<dbReference type="GO" id="GO:0045277">
    <property type="term" value="C:respiratory chain complex IV"/>
    <property type="evidence" value="ECO:0007669"/>
    <property type="project" value="InterPro"/>
</dbReference>
<dbReference type="InterPro" id="IPR033944">
    <property type="entry name" value="Cyt_c_oxase_su1_dom"/>
</dbReference>
<evidence type="ECO:0000256" key="10">
    <source>
        <dbReference type="ARBA" id="ARBA00022617"/>
    </source>
</evidence>
<keyword evidence="15" id="KW-1278">Translocase</keyword>
<keyword evidence="14" id="KW-0460">Magnesium</keyword>
<name>A0A516IM57_9ARAC</name>
<evidence type="ECO:0000256" key="17">
    <source>
        <dbReference type="ARBA" id="ARBA00022989"/>
    </source>
</evidence>
<comment type="subunit">
    <text evidence="6">Component of the cytochrome c oxidase (complex IV, CIV), a multisubunit enzyme composed of a catalytic core of 3 subunits and several supernumerary subunits. The complex exists as a monomer or a dimer and forms supercomplexes (SCs) in the inner mitochondrial membrane with ubiquinol-cytochrome c oxidoreductase (cytochrome b-c1 complex, complex III, CIII).</text>
</comment>
<evidence type="ECO:0000256" key="9">
    <source>
        <dbReference type="ARBA" id="ARBA00022448"/>
    </source>
</evidence>
<evidence type="ECO:0000256" key="4">
    <source>
        <dbReference type="ARBA" id="ARBA00004673"/>
    </source>
</evidence>
<comment type="subcellular location">
    <subcellularLocation>
        <location evidence="3">Membrane</location>
        <topology evidence="3">Multi-pass membrane protein</topology>
    </subcellularLocation>
    <subcellularLocation>
        <location evidence="22">Mitochondrion inner membrane</location>
        <topology evidence="22">Multi-pass membrane protein</topology>
    </subcellularLocation>
</comment>
<accession>A0A516IM57</accession>
<dbReference type="InterPro" id="IPR023615">
    <property type="entry name" value="Cyt_c_Oxase_su1_BS"/>
</dbReference>
<feature type="transmembrane region" description="Helical" evidence="23">
    <location>
        <begin position="241"/>
        <end position="261"/>
    </location>
</feature>
<keyword evidence="9 22" id="KW-0813">Transport</keyword>
<comment type="function">
    <text evidence="22">Component of the cytochrome c oxidase, the last enzyme in the mitochondrial electron transport chain which drives oxidative phosphorylation. The respiratory chain contains 3 multisubunit complexes succinate dehydrogenase (complex II, CII), ubiquinol-cytochrome c oxidoreductase (cytochrome b-c1 complex, complex III, CIII) and cytochrome c oxidase (complex IV, CIV), that cooperate to transfer electrons derived from NADH and succinate to molecular oxygen, creating an electrochemical gradient over the inner membrane that drives transmembrane transport and the ATP synthase. Cytochrome c oxidase is the component of the respiratory chain that catalyzes the reduction of oxygen to water. Electrons originating from reduced cytochrome c in the intermembrane space (IMS) are transferred via the dinuclear copper A center (CU(A)) of subunit 2 and heme A of subunit 1 to the active site in subunit 1, a binuclear center (BNC) formed by heme A3 and copper B (CU(B)). The BNC reduces molecular oxygen to 2 water molecules using 4 electrons from cytochrome c in the IMS and 4 protons from the mitochondrial matrix.</text>
</comment>
<dbReference type="PROSITE" id="PS00077">
    <property type="entry name" value="COX1_CUB"/>
    <property type="match status" value="1"/>
</dbReference>
<dbReference type="CDD" id="cd01663">
    <property type="entry name" value="Cyt_c_Oxidase_I"/>
    <property type="match status" value="1"/>
</dbReference>
<keyword evidence="13 22" id="KW-0479">Metal-binding</keyword>
<feature type="transmembrane region" description="Helical" evidence="23">
    <location>
        <begin position="16"/>
        <end position="35"/>
    </location>
</feature>
<keyword evidence="11 22" id="KW-0679">Respiratory chain</keyword>
<evidence type="ECO:0000256" key="11">
    <source>
        <dbReference type="ARBA" id="ARBA00022660"/>
    </source>
</evidence>
<evidence type="ECO:0000256" key="8">
    <source>
        <dbReference type="ARBA" id="ARBA00015947"/>
    </source>
</evidence>
<sequence>MLRWLYSTNHKDIGTLYLLFGVWSAMVGTAMSVLIRVELGQVGSFLGDDHLFNVVVTAHALVMIFFMVMPILIGGFGNWLIPLMLGAPDMAFPRMNNLSFWLLPFSLLLLVASSMVELGVGAGWTIYPPLAGSMGHSGVSVDLAIFSLHLAGASSIMGAINFISTILNMRSPGMVMEKVPLFVWSVLVTAVLLLLSLPVLAGAITMLLTDRNFNTSFFDPAGGGDPILFQHLFWFFGHPEVYILILPGFGMISHIISYSAGKREPFGVLGMIYAMVSIGVLGFVVWAHHMFSVGMDVDTRAYFTAATMLIAVPTGIKVFSWMATLWGSYFKMESPLLWGMGFIYLFTLGGITGVILSNSSLDIVFHDTYYVVAHFHYVLSMGAVFAIMAGILYWFPLFFNVYMNEVKLKLQFYVMFIGVNMTFFPQHFLGMNGMPRRYSDYPDAYSFWNMISSMGSFLSFLGVVFFVFLVWEALMSKVYYHGYFVKSALEWQNNVPPLEHTFGQLGYMNS</sequence>
<dbReference type="GO" id="GO:0015990">
    <property type="term" value="P:electron transport coupled proton transport"/>
    <property type="evidence" value="ECO:0007669"/>
    <property type="project" value="TreeGrafter"/>
</dbReference>
<dbReference type="GO" id="GO:0006123">
    <property type="term" value="P:mitochondrial electron transport, cytochrome c to oxygen"/>
    <property type="evidence" value="ECO:0007669"/>
    <property type="project" value="TreeGrafter"/>
</dbReference>
<keyword evidence="18 22" id="KW-0408">Iron</keyword>
<feature type="transmembrane region" description="Helical" evidence="23">
    <location>
        <begin position="377"/>
        <end position="398"/>
    </location>
</feature>
<protein>
    <recommendedName>
        <fullName evidence="8 22">Cytochrome c oxidase subunit 1</fullName>
        <ecNumber evidence="7 22">7.1.1.9</ecNumber>
    </recommendedName>
</protein>
<dbReference type="InterPro" id="IPR023616">
    <property type="entry name" value="Cyt_c_oxase-like_su1_dom"/>
</dbReference>
<comment type="similarity">
    <text evidence="5 22">Belongs to the heme-copper respiratory oxidase family.</text>
</comment>
<feature type="transmembrane region" description="Helical" evidence="23">
    <location>
        <begin position="448"/>
        <end position="471"/>
    </location>
</feature>
<feature type="transmembrane region" description="Helical" evidence="23">
    <location>
        <begin position="410"/>
        <end position="428"/>
    </location>
</feature>
<evidence type="ECO:0000256" key="20">
    <source>
        <dbReference type="ARBA" id="ARBA00023136"/>
    </source>
</evidence>
<evidence type="ECO:0000313" key="25">
    <source>
        <dbReference type="EMBL" id="QDP17853.1"/>
    </source>
</evidence>
<keyword evidence="22 25" id="KW-0496">Mitochondrion</keyword>
<dbReference type="Gene3D" id="1.20.210.10">
    <property type="entry name" value="Cytochrome c oxidase-like, subunit I domain"/>
    <property type="match status" value="1"/>
</dbReference>
<evidence type="ECO:0000256" key="22">
    <source>
        <dbReference type="RuleBase" id="RU000369"/>
    </source>
</evidence>
<keyword evidence="17 23" id="KW-1133">Transmembrane helix</keyword>
<comment type="cofactor">
    <cofactor evidence="2">
        <name>heme</name>
        <dbReference type="ChEBI" id="CHEBI:30413"/>
    </cofactor>
</comment>
<organism evidence="25">
    <name type="scientific">Parachtes riberai</name>
    <dbReference type="NCBI Taxonomy" id="2593099"/>
    <lineage>
        <taxon>Eukaryota</taxon>
        <taxon>Metazoa</taxon>
        <taxon>Ecdysozoa</taxon>
        <taxon>Arthropoda</taxon>
        <taxon>Chelicerata</taxon>
        <taxon>Arachnida</taxon>
        <taxon>Araneae</taxon>
        <taxon>Araneomorphae</taxon>
        <taxon>Haplogynae</taxon>
        <taxon>Dysderoidea</taxon>
        <taxon>Dysderidae</taxon>
        <taxon>Parachtes</taxon>
    </lineage>
</organism>
<dbReference type="EMBL" id="MN052919">
    <property type="protein sequence ID" value="QDP17853.1"/>
    <property type="molecule type" value="Genomic_DNA"/>
</dbReference>
<dbReference type="InterPro" id="IPR036927">
    <property type="entry name" value="Cyt_c_oxase-like_su1_sf"/>
</dbReference>
<keyword evidence="20 22" id="KW-0472">Membrane</keyword>
<evidence type="ECO:0000256" key="7">
    <source>
        <dbReference type="ARBA" id="ARBA00012949"/>
    </source>
</evidence>
<evidence type="ECO:0000256" key="12">
    <source>
        <dbReference type="ARBA" id="ARBA00022692"/>
    </source>
</evidence>
<dbReference type="UniPathway" id="UPA00705"/>
<dbReference type="PANTHER" id="PTHR10422:SF18">
    <property type="entry name" value="CYTOCHROME C OXIDASE SUBUNIT 1"/>
    <property type="match status" value="1"/>
</dbReference>
<feature type="transmembrane region" description="Helical" evidence="23">
    <location>
        <begin position="101"/>
        <end position="126"/>
    </location>
</feature>
<dbReference type="GO" id="GO:0046872">
    <property type="term" value="F:metal ion binding"/>
    <property type="evidence" value="ECO:0007669"/>
    <property type="project" value="UniProtKB-KW"/>
</dbReference>
<dbReference type="GO" id="GO:0004129">
    <property type="term" value="F:cytochrome-c oxidase activity"/>
    <property type="evidence" value="ECO:0007669"/>
    <property type="project" value="UniProtKB-EC"/>
</dbReference>
<evidence type="ECO:0000256" key="16">
    <source>
        <dbReference type="ARBA" id="ARBA00022982"/>
    </source>
</evidence>
<feature type="transmembrane region" description="Helical" evidence="23">
    <location>
        <begin position="336"/>
        <end position="357"/>
    </location>
</feature>
<keyword evidence="19 22" id="KW-0186">Copper</keyword>
<evidence type="ECO:0000256" key="18">
    <source>
        <dbReference type="ARBA" id="ARBA00023004"/>
    </source>
</evidence>
<feature type="transmembrane region" description="Helical" evidence="23">
    <location>
        <begin position="55"/>
        <end position="81"/>
    </location>
</feature>
<evidence type="ECO:0000256" key="2">
    <source>
        <dbReference type="ARBA" id="ARBA00001971"/>
    </source>
</evidence>
<feature type="transmembrane region" description="Helical" evidence="23">
    <location>
        <begin position="301"/>
        <end position="324"/>
    </location>
</feature>